<dbReference type="Proteomes" id="UP000187209">
    <property type="component" value="Unassembled WGS sequence"/>
</dbReference>
<evidence type="ECO:0000256" key="9">
    <source>
        <dbReference type="ARBA" id="ARBA00032122"/>
    </source>
</evidence>
<dbReference type="InterPro" id="IPR014746">
    <property type="entry name" value="Gln_synth/guanido_kin_cat_dom"/>
</dbReference>
<dbReference type="PANTHER" id="PTHR11164">
    <property type="entry name" value="GLUTAMATE CYSTEINE LIGASE"/>
    <property type="match status" value="1"/>
</dbReference>
<dbReference type="UniPathway" id="UPA00142">
    <property type="reaction ID" value="UER00209"/>
</dbReference>
<comment type="caution">
    <text evidence="11">The sequence shown here is derived from an EMBL/GenBank/DDBJ whole genome shotgun (WGS) entry which is preliminary data.</text>
</comment>
<keyword evidence="6 10" id="KW-0547">Nucleotide-binding</keyword>
<dbReference type="Gene3D" id="1.10.8.960">
    <property type="match status" value="1"/>
</dbReference>
<evidence type="ECO:0000256" key="5">
    <source>
        <dbReference type="ARBA" id="ARBA00022684"/>
    </source>
</evidence>
<name>A0A1R2BRL8_9CILI</name>
<organism evidence="11 12">
    <name type="scientific">Stentor coeruleus</name>
    <dbReference type="NCBI Taxonomy" id="5963"/>
    <lineage>
        <taxon>Eukaryota</taxon>
        <taxon>Sar</taxon>
        <taxon>Alveolata</taxon>
        <taxon>Ciliophora</taxon>
        <taxon>Postciliodesmatophora</taxon>
        <taxon>Heterotrichea</taxon>
        <taxon>Heterotrichida</taxon>
        <taxon>Stentoridae</taxon>
        <taxon>Stentor</taxon>
    </lineage>
</organism>
<dbReference type="GO" id="GO:0005524">
    <property type="term" value="F:ATP binding"/>
    <property type="evidence" value="ECO:0007669"/>
    <property type="project" value="UniProtKB-UniRule"/>
</dbReference>
<evidence type="ECO:0000256" key="6">
    <source>
        <dbReference type="ARBA" id="ARBA00022741"/>
    </source>
</evidence>
<keyword evidence="4 10" id="KW-0436">Ligase</keyword>
<evidence type="ECO:0000256" key="3">
    <source>
        <dbReference type="ARBA" id="ARBA00012220"/>
    </source>
</evidence>
<protein>
    <recommendedName>
        <fullName evidence="3 10">Glutamate--cysteine ligase</fullName>
        <ecNumber evidence="3 10">6.3.2.2</ecNumber>
    </recommendedName>
    <alternativeName>
        <fullName evidence="9 10">Gamma-ECS</fullName>
    </alternativeName>
    <alternativeName>
        <fullName evidence="8 10">Gamma-glutamylcysteine synthetase</fullName>
    </alternativeName>
</protein>
<dbReference type="EMBL" id="MPUH01000472">
    <property type="protein sequence ID" value="OMJ79404.1"/>
    <property type="molecule type" value="Genomic_DNA"/>
</dbReference>
<dbReference type="InterPro" id="IPR004308">
    <property type="entry name" value="GCS"/>
</dbReference>
<dbReference type="GO" id="GO:0006750">
    <property type="term" value="P:glutathione biosynthetic process"/>
    <property type="evidence" value="ECO:0007669"/>
    <property type="project" value="UniProtKB-UniRule"/>
</dbReference>
<keyword evidence="7 10" id="KW-0067">ATP-binding</keyword>
<comment type="pathway">
    <text evidence="1 10">Sulfur metabolism; glutathione biosynthesis; glutathione from L-cysteine and L-glutamate: step 1/2.</text>
</comment>
<dbReference type="OrthoDB" id="7939818at2759"/>
<dbReference type="AlphaFoldDB" id="A0A1R2BRL8"/>
<reference evidence="11 12" key="1">
    <citation type="submission" date="2016-11" db="EMBL/GenBank/DDBJ databases">
        <title>The macronuclear genome of Stentor coeruleus: a giant cell with tiny introns.</title>
        <authorList>
            <person name="Slabodnick M."/>
            <person name="Ruby J.G."/>
            <person name="Reiff S.B."/>
            <person name="Swart E.C."/>
            <person name="Gosai S."/>
            <person name="Prabakaran S."/>
            <person name="Witkowska E."/>
            <person name="Larue G.E."/>
            <person name="Fisher S."/>
            <person name="Freeman R.M."/>
            <person name="Gunawardena J."/>
            <person name="Chu W."/>
            <person name="Stover N.A."/>
            <person name="Gregory B.D."/>
            <person name="Nowacki M."/>
            <person name="Derisi J."/>
            <person name="Roy S.W."/>
            <person name="Marshall W.F."/>
            <person name="Sood P."/>
        </authorList>
    </citation>
    <scope>NUCLEOTIDE SEQUENCE [LARGE SCALE GENOMIC DNA]</scope>
    <source>
        <strain evidence="11">WM001</strain>
    </source>
</reference>
<accession>A0A1R2BRL8</accession>
<evidence type="ECO:0000256" key="1">
    <source>
        <dbReference type="ARBA" id="ARBA00005006"/>
    </source>
</evidence>
<dbReference type="Gene3D" id="3.30.590.50">
    <property type="match status" value="2"/>
</dbReference>
<evidence type="ECO:0000256" key="7">
    <source>
        <dbReference type="ARBA" id="ARBA00022840"/>
    </source>
</evidence>
<dbReference type="Pfam" id="PF03074">
    <property type="entry name" value="GCS"/>
    <property type="match status" value="1"/>
</dbReference>
<evidence type="ECO:0000256" key="4">
    <source>
        <dbReference type="ARBA" id="ARBA00022598"/>
    </source>
</evidence>
<evidence type="ECO:0000313" key="11">
    <source>
        <dbReference type="EMBL" id="OMJ79404.1"/>
    </source>
</evidence>
<dbReference type="SUPFAM" id="SSF55931">
    <property type="entry name" value="Glutamine synthetase/guanido kinase"/>
    <property type="match status" value="1"/>
</dbReference>
<gene>
    <name evidence="11" type="ORF">SteCoe_20557</name>
</gene>
<dbReference type="PANTHER" id="PTHR11164:SF0">
    <property type="entry name" value="GLUTAMATE--CYSTEINE LIGASE CATALYTIC SUBUNIT"/>
    <property type="match status" value="1"/>
</dbReference>
<evidence type="ECO:0000313" key="12">
    <source>
        <dbReference type="Proteomes" id="UP000187209"/>
    </source>
</evidence>
<dbReference type="GO" id="GO:0004357">
    <property type="term" value="F:glutamate-cysteine ligase activity"/>
    <property type="evidence" value="ECO:0007669"/>
    <property type="project" value="UniProtKB-UniRule"/>
</dbReference>
<sequence length="604" mass="69440">MGFLEAGASPLTWEKCAEIADYIRQHGAVQFLNLYRSHSNDKNDLFYWGYEMEYHTIYQESLNHPPKLYIKAAENAIKIINGAENQIQGILSCHMEYGAWMIECVPKNPYTENLEELLSVRAKLELSRKKMLTIFNDLNSNVFPITLPCFPFMGIGDYFYPKNSENTGNSVSSSIYLDDDIICPHPRFSTLTKNIIARRGRPLEMYAPLFIDEFTSNENEPKPGLIHMDASGFGIGMCCMHITVNAKSIHEARYLHDQYVPLGPIMLALSACTPYFKGKLSDFDSRWSVLSQSLDDRTEDEVVRSVLPRCSPSALYLSQCITNKSEYNDVSVNIHQPTYMFLLDNGIDEQLAKHIAYIFSRDPLVIFSDKIELDDMSTTNHFENFQSTNWNSVRFKPPPNMNSNVGWRVEFRTMDIQLSDFENAAYAIFIVLLARMIVSLGLNFQIPMSKVHENFEKAVKIDAVLNEKFWFKTNIVTINCNNKFFSDLMNESCNDKVELMSLKEIFCGNDEFIGLLGFVDKYLKEVVGSFPERYDEIAVYLNLIRKRATGELPTGARYLRNFICNHQDYRKDSLITPRIASDIVQIAKDEVWIEELLGPYVQHH</sequence>
<comment type="catalytic activity">
    <reaction evidence="10">
        <text>L-cysteine + L-glutamate + ATP = gamma-L-glutamyl-L-cysteine + ADP + phosphate + H(+)</text>
        <dbReference type="Rhea" id="RHEA:13285"/>
        <dbReference type="ChEBI" id="CHEBI:15378"/>
        <dbReference type="ChEBI" id="CHEBI:29985"/>
        <dbReference type="ChEBI" id="CHEBI:30616"/>
        <dbReference type="ChEBI" id="CHEBI:35235"/>
        <dbReference type="ChEBI" id="CHEBI:43474"/>
        <dbReference type="ChEBI" id="CHEBI:58173"/>
        <dbReference type="ChEBI" id="CHEBI:456216"/>
        <dbReference type="EC" id="6.3.2.2"/>
    </reaction>
</comment>
<evidence type="ECO:0000256" key="8">
    <source>
        <dbReference type="ARBA" id="ARBA00030585"/>
    </source>
</evidence>
<dbReference type="EC" id="6.3.2.2" evidence="3 10"/>
<proteinExistence type="inferred from homology"/>
<evidence type="ECO:0000256" key="2">
    <source>
        <dbReference type="ARBA" id="ARBA00008100"/>
    </source>
</evidence>
<comment type="similarity">
    <text evidence="2 10">Belongs to the glutamate--cysteine ligase type 3 family.</text>
</comment>
<keyword evidence="5 10" id="KW-0317">Glutathione biosynthesis</keyword>
<keyword evidence="12" id="KW-1185">Reference proteome</keyword>
<evidence type="ECO:0000256" key="10">
    <source>
        <dbReference type="RuleBase" id="RU367135"/>
    </source>
</evidence>